<dbReference type="PANTHER" id="PTHR23416:SF23">
    <property type="entry name" value="ACETYLTRANSFERASE C18B11.09C-RELATED"/>
    <property type="match status" value="1"/>
</dbReference>
<dbReference type="PANTHER" id="PTHR23416">
    <property type="entry name" value="SIALIC ACID SYNTHASE-RELATED"/>
    <property type="match status" value="1"/>
</dbReference>
<evidence type="ECO:0000256" key="2">
    <source>
        <dbReference type="ARBA" id="ARBA00022679"/>
    </source>
</evidence>
<name>A0A080MF79_9PROT</name>
<organism evidence="3 4">
    <name type="scientific">Candidatus Accumulibacter cognatus</name>
    <dbReference type="NCBI Taxonomy" id="2954383"/>
    <lineage>
        <taxon>Bacteria</taxon>
        <taxon>Pseudomonadati</taxon>
        <taxon>Pseudomonadota</taxon>
        <taxon>Betaproteobacteria</taxon>
        <taxon>Candidatus Accumulibacter</taxon>
    </lineage>
</organism>
<comment type="caution">
    <text evidence="3">The sequence shown here is derived from an EMBL/GenBank/DDBJ whole genome shotgun (WGS) entry which is preliminary data.</text>
</comment>
<comment type="similarity">
    <text evidence="1">Belongs to the transferase hexapeptide repeat family.</text>
</comment>
<dbReference type="GO" id="GO:0005829">
    <property type="term" value="C:cytosol"/>
    <property type="evidence" value="ECO:0007669"/>
    <property type="project" value="TreeGrafter"/>
</dbReference>
<dbReference type="EMBL" id="JDST02000070">
    <property type="protein sequence ID" value="KFB75889.1"/>
    <property type="molecule type" value="Genomic_DNA"/>
</dbReference>
<evidence type="ECO:0000313" key="4">
    <source>
        <dbReference type="Proteomes" id="UP000021315"/>
    </source>
</evidence>
<dbReference type="SUPFAM" id="SSF51161">
    <property type="entry name" value="Trimeric LpxA-like enzymes"/>
    <property type="match status" value="1"/>
</dbReference>
<dbReference type="CDD" id="cd04647">
    <property type="entry name" value="LbH_MAT_like"/>
    <property type="match status" value="1"/>
</dbReference>
<proteinExistence type="inferred from homology"/>
<protein>
    <submittedName>
        <fullName evidence="3">Acetyltransferase</fullName>
        <ecNumber evidence="3">2.3.1.-</ecNumber>
    </submittedName>
</protein>
<evidence type="ECO:0000256" key="1">
    <source>
        <dbReference type="ARBA" id="ARBA00007274"/>
    </source>
</evidence>
<dbReference type="InterPro" id="IPR011004">
    <property type="entry name" value="Trimer_LpxA-like_sf"/>
</dbReference>
<dbReference type="GO" id="GO:0008374">
    <property type="term" value="F:O-acyltransferase activity"/>
    <property type="evidence" value="ECO:0007669"/>
    <property type="project" value="TreeGrafter"/>
</dbReference>
<dbReference type="Proteomes" id="UP000021315">
    <property type="component" value="Unassembled WGS sequence"/>
</dbReference>
<dbReference type="AlphaFoldDB" id="A0A080MF79"/>
<accession>A0A080MF79</accession>
<dbReference type="Gene3D" id="2.160.10.10">
    <property type="entry name" value="Hexapeptide repeat proteins"/>
    <property type="match status" value="1"/>
</dbReference>
<evidence type="ECO:0000313" key="3">
    <source>
        <dbReference type="EMBL" id="KFB75889.1"/>
    </source>
</evidence>
<keyword evidence="3" id="KW-0012">Acyltransferase</keyword>
<keyword evidence="2 3" id="KW-0808">Transferase</keyword>
<gene>
    <name evidence="3" type="ORF">AW06_003056</name>
</gene>
<dbReference type="InterPro" id="IPR051159">
    <property type="entry name" value="Hexapeptide_acetyltransf"/>
</dbReference>
<keyword evidence="4" id="KW-1185">Reference proteome</keyword>
<dbReference type="EC" id="2.3.1.-" evidence="3"/>
<reference evidence="3" key="1">
    <citation type="submission" date="2014-02" db="EMBL/GenBank/DDBJ databases">
        <title>Expanding our view of genomic diversity in Candidatus Accumulibacter clades.</title>
        <authorList>
            <person name="Skennerton C.T."/>
            <person name="Barr J.J."/>
            <person name="Slater F.R."/>
            <person name="Bond P.L."/>
            <person name="Tyson G.W."/>
        </authorList>
    </citation>
    <scope>NUCLEOTIDE SEQUENCE [LARGE SCALE GENOMIC DNA]</scope>
</reference>
<sequence>MSISYLLRRSGIFLALVRLPFRIMKRIGNKINTWWWKLHVLRLGRNSLVEMGVSIENPRQVAVGENCLICRDATLVSETIDGNLCLEDRVQINRGVKIDHTGGVLIREHSLISEGATIYSHTHGTDPHSIPKGIPKTIGPKVWIGAHALIMENCSSIGEGSVVAAASVVTKSIDPHVVVAGNPARVIRRLGND</sequence>
<dbReference type="STRING" id="1453999.AW06_003056"/>